<sequence length="52" mass="5854">MTNNLITKRIHVVDISFPDHYGINSVKTGLMRPETLAIHTEIAAVREPPRCP</sequence>
<proteinExistence type="predicted"/>
<organism evidence="1 2">
    <name type="scientific">Kineosporia mesophila</name>
    <dbReference type="NCBI Taxonomy" id="566012"/>
    <lineage>
        <taxon>Bacteria</taxon>
        <taxon>Bacillati</taxon>
        <taxon>Actinomycetota</taxon>
        <taxon>Actinomycetes</taxon>
        <taxon>Kineosporiales</taxon>
        <taxon>Kineosporiaceae</taxon>
        <taxon>Kineosporia</taxon>
    </lineage>
</organism>
<evidence type="ECO:0000313" key="1">
    <source>
        <dbReference type="EMBL" id="GAA3634688.1"/>
    </source>
</evidence>
<reference evidence="2" key="1">
    <citation type="journal article" date="2019" name="Int. J. Syst. Evol. Microbiol.">
        <title>The Global Catalogue of Microorganisms (GCM) 10K type strain sequencing project: providing services to taxonomists for standard genome sequencing and annotation.</title>
        <authorList>
            <consortium name="The Broad Institute Genomics Platform"/>
            <consortium name="The Broad Institute Genome Sequencing Center for Infectious Disease"/>
            <person name="Wu L."/>
            <person name="Ma J."/>
        </authorList>
    </citation>
    <scope>NUCLEOTIDE SEQUENCE [LARGE SCALE GENOMIC DNA]</scope>
    <source>
        <strain evidence="2">JCM 16902</strain>
    </source>
</reference>
<protein>
    <submittedName>
        <fullName evidence="1">Uncharacterized protein</fullName>
    </submittedName>
</protein>
<evidence type="ECO:0000313" key="2">
    <source>
        <dbReference type="Proteomes" id="UP001501074"/>
    </source>
</evidence>
<keyword evidence="2" id="KW-1185">Reference proteome</keyword>
<gene>
    <name evidence="1" type="ORF">GCM10022223_61330</name>
</gene>
<accession>A0ABP7ALM5</accession>
<comment type="caution">
    <text evidence="1">The sequence shown here is derived from an EMBL/GenBank/DDBJ whole genome shotgun (WGS) entry which is preliminary data.</text>
</comment>
<dbReference type="EMBL" id="BAAAZO010000012">
    <property type="protein sequence ID" value="GAA3634688.1"/>
    <property type="molecule type" value="Genomic_DNA"/>
</dbReference>
<dbReference type="RefSeq" id="WP_231488039.1">
    <property type="nucleotide sequence ID" value="NZ_BAAAZO010000012.1"/>
</dbReference>
<name>A0ABP7ALM5_9ACTN</name>
<dbReference type="Proteomes" id="UP001501074">
    <property type="component" value="Unassembled WGS sequence"/>
</dbReference>